<sequence length="209" mass="24986">MVIVVLNILKGDAKISESENRVLSKKPKFTIERLVNGSFSKKYERYKTDQFINRDLWISIKTNSDRILGRNKFKGVYLGKDNYLLEEFEEPNHNRVERTLNSINKFSRKYESINQYITIVPNAIEILNDKIPVFAPKISERNYIDDFKNKLNEKMNFIDSYKTLENHKDKYIYYKTDHHWTTLGAYYAFLEVAKNMDFQERNQRIMLSN</sequence>
<dbReference type="KEGG" id="csep:CP523_06295"/>
<name>A0A9N7JK67_CLOSE</name>
<dbReference type="RefSeq" id="WP_120140706.1">
    <property type="nucleotide sequence ID" value="NZ_CP023671.1"/>
</dbReference>
<accession>A0A9N7JK67</accession>
<dbReference type="Proteomes" id="UP000280586">
    <property type="component" value="Chromosome"/>
</dbReference>
<reference evidence="1 2" key="1">
    <citation type="submission" date="2017-09" db="EMBL/GenBank/DDBJ databases">
        <authorList>
            <person name="Thomas P."/>
            <person name="Seyboldt C."/>
        </authorList>
    </citation>
    <scope>NUCLEOTIDE SEQUENCE [LARGE SCALE GENOMIC DNA]</scope>
    <source>
        <strain evidence="1 2">DSM 7534</strain>
    </source>
</reference>
<proteinExistence type="predicted"/>
<protein>
    <recommendedName>
        <fullName evidence="3">AlgX/AlgJ SGNH hydrolase-like domain-containing protein</fullName>
    </recommendedName>
</protein>
<dbReference type="Pfam" id="PF14286">
    <property type="entry name" value="DHHW"/>
    <property type="match status" value="1"/>
</dbReference>
<dbReference type="AlphaFoldDB" id="A0A9N7JK67"/>
<dbReference type="GeneID" id="303562295"/>
<gene>
    <name evidence="1" type="ORF">CP523_06295</name>
</gene>
<dbReference type="EMBL" id="CP023671">
    <property type="protein sequence ID" value="AYE34109.1"/>
    <property type="molecule type" value="Genomic_DNA"/>
</dbReference>
<evidence type="ECO:0000313" key="2">
    <source>
        <dbReference type="Proteomes" id="UP000280586"/>
    </source>
</evidence>
<evidence type="ECO:0008006" key="3">
    <source>
        <dbReference type="Google" id="ProtNLM"/>
    </source>
</evidence>
<evidence type="ECO:0000313" key="1">
    <source>
        <dbReference type="EMBL" id="AYE34109.1"/>
    </source>
</evidence>
<organism evidence="1 2">
    <name type="scientific">Clostridium septicum</name>
    <dbReference type="NCBI Taxonomy" id="1504"/>
    <lineage>
        <taxon>Bacteria</taxon>
        <taxon>Bacillati</taxon>
        <taxon>Bacillota</taxon>
        <taxon>Clostridia</taxon>
        <taxon>Eubacteriales</taxon>
        <taxon>Clostridiaceae</taxon>
        <taxon>Clostridium</taxon>
    </lineage>
</organism>
<dbReference type="InterPro" id="IPR025945">
    <property type="entry name" value="DHHW"/>
</dbReference>